<feature type="compositionally biased region" description="Polar residues" evidence="1">
    <location>
        <begin position="47"/>
        <end position="67"/>
    </location>
</feature>
<evidence type="ECO:0000313" key="2">
    <source>
        <dbReference type="EMBL" id="KAE9543028.1"/>
    </source>
</evidence>
<reference evidence="2 3" key="1">
    <citation type="submission" date="2019-08" db="EMBL/GenBank/DDBJ databases">
        <title>The genome of the soybean aphid Biotype 1, its phylome, world population structure and adaptation to the North American continent.</title>
        <authorList>
            <person name="Giordano R."/>
            <person name="Donthu R.K."/>
            <person name="Hernandez A.G."/>
            <person name="Wright C.L."/>
            <person name="Zimin A.V."/>
        </authorList>
    </citation>
    <scope>NUCLEOTIDE SEQUENCE [LARGE SCALE GENOMIC DNA]</scope>
    <source>
        <tissue evidence="2">Whole aphids</tissue>
    </source>
</reference>
<feature type="non-terminal residue" evidence="2">
    <location>
        <position position="1"/>
    </location>
</feature>
<dbReference type="AlphaFoldDB" id="A0A6G0U1N7"/>
<proteinExistence type="predicted"/>
<dbReference type="OrthoDB" id="6622700at2759"/>
<keyword evidence="3" id="KW-1185">Reference proteome</keyword>
<protein>
    <submittedName>
        <fullName evidence="2">Uncharacterized protein</fullName>
    </submittedName>
</protein>
<name>A0A6G0U1N7_APHGL</name>
<evidence type="ECO:0000256" key="1">
    <source>
        <dbReference type="SAM" id="MobiDB-lite"/>
    </source>
</evidence>
<organism evidence="2 3">
    <name type="scientific">Aphis glycines</name>
    <name type="common">Soybean aphid</name>
    <dbReference type="NCBI Taxonomy" id="307491"/>
    <lineage>
        <taxon>Eukaryota</taxon>
        <taxon>Metazoa</taxon>
        <taxon>Ecdysozoa</taxon>
        <taxon>Arthropoda</taxon>
        <taxon>Hexapoda</taxon>
        <taxon>Insecta</taxon>
        <taxon>Pterygota</taxon>
        <taxon>Neoptera</taxon>
        <taxon>Paraneoptera</taxon>
        <taxon>Hemiptera</taxon>
        <taxon>Sternorrhyncha</taxon>
        <taxon>Aphidomorpha</taxon>
        <taxon>Aphidoidea</taxon>
        <taxon>Aphididae</taxon>
        <taxon>Aphidini</taxon>
        <taxon>Aphis</taxon>
        <taxon>Aphis</taxon>
    </lineage>
</organism>
<accession>A0A6G0U1N7</accession>
<dbReference type="EMBL" id="VYZN01000009">
    <property type="protein sequence ID" value="KAE9543028.1"/>
    <property type="molecule type" value="Genomic_DNA"/>
</dbReference>
<evidence type="ECO:0000313" key="3">
    <source>
        <dbReference type="Proteomes" id="UP000475862"/>
    </source>
</evidence>
<dbReference type="Proteomes" id="UP000475862">
    <property type="component" value="Unassembled WGS sequence"/>
</dbReference>
<sequence>VRNAFKVIVRRRRRRPLHSALVVNNYRSNDNKVQTENNIRRQEIGKPQNNNKNKSDSSFMTHESSSLIERPRLTKTSTTLRHKIKVIIRLVRITIWKCCQKDNGKHSKMDFGGKTNELSSNKNEEKHGRYDALKHHDAMGEVSQEFPDMKNKNNHVDSVDNHIKEVNPHSESLGAYQIDKYGNCVERDLKYHHSST</sequence>
<comment type="caution">
    <text evidence="2">The sequence shown here is derived from an EMBL/GenBank/DDBJ whole genome shotgun (WGS) entry which is preliminary data.</text>
</comment>
<gene>
    <name evidence="2" type="ORF">AGLY_002939</name>
</gene>
<feature type="region of interest" description="Disordered" evidence="1">
    <location>
        <begin position="25"/>
        <end position="70"/>
    </location>
</feature>
<feature type="compositionally biased region" description="Polar residues" evidence="1">
    <location>
        <begin position="25"/>
        <end position="37"/>
    </location>
</feature>